<organism evidence="8 9">
    <name type="scientific">Arthroderma otae (strain ATCC MYA-4605 / CBS 113480)</name>
    <name type="common">Microsporum canis</name>
    <dbReference type="NCBI Taxonomy" id="554155"/>
    <lineage>
        <taxon>Eukaryota</taxon>
        <taxon>Fungi</taxon>
        <taxon>Dikarya</taxon>
        <taxon>Ascomycota</taxon>
        <taxon>Pezizomycotina</taxon>
        <taxon>Eurotiomycetes</taxon>
        <taxon>Eurotiomycetidae</taxon>
        <taxon>Onygenales</taxon>
        <taxon>Arthrodermataceae</taxon>
        <taxon>Microsporum</taxon>
    </lineage>
</organism>
<dbReference type="GeneID" id="9230261"/>
<dbReference type="InterPro" id="IPR009072">
    <property type="entry name" value="Histone-fold"/>
</dbReference>
<dbReference type="PANTHER" id="PTHR10484">
    <property type="entry name" value="HISTONE H4"/>
    <property type="match status" value="1"/>
</dbReference>
<keyword evidence="6" id="KW-0539">Nucleus</keyword>
<comment type="similarity">
    <text evidence="3">Belongs to the histone H4 family.</text>
</comment>
<dbReference type="STRING" id="554155.C5FR52"/>
<dbReference type="Gene3D" id="1.10.20.10">
    <property type="entry name" value="Histone, subunit A"/>
    <property type="match status" value="1"/>
</dbReference>
<evidence type="ECO:0000256" key="7">
    <source>
        <dbReference type="ARBA" id="ARBA00023269"/>
    </source>
</evidence>
<evidence type="ECO:0000256" key="2">
    <source>
        <dbReference type="ARBA" id="ARBA00004286"/>
    </source>
</evidence>
<protein>
    <recommendedName>
        <fullName evidence="10">Histone H4</fullName>
    </recommendedName>
</protein>
<dbReference type="eggNOG" id="KOG3467">
    <property type="taxonomic scope" value="Eukaryota"/>
</dbReference>
<accession>C5FR52</accession>
<dbReference type="GO" id="GO:0030527">
    <property type="term" value="F:structural constituent of chromatin"/>
    <property type="evidence" value="ECO:0007669"/>
    <property type="project" value="InterPro"/>
</dbReference>
<proteinExistence type="inferred from homology"/>
<dbReference type="OMA" id="HIAWHGK"/>
<comment type="subcellular location">
    <subcellularLocation>
        <location evidence="2">Chromosome</location>
    </subcellularLocation>
    <subcellularLocation>
        <location evidence="1">Nucleus</location>
    </subcellularLocation>
</comment>
<evidence type="ECO:0000313" key="8">
    <source>
        <dbReference type="EMBL" id="EEQ32355.1"/>
    </source>
</evidence>
<dbReference type="HOGENOM" id="CLU_109117_5_0_1"/>
<dbReference type="InterPro" id="IPR001951">
    <property type="entry name" value="Histone_H4"/>
</dbReference>
<name>C5FR52_ARTOC</name>
<evidence type="ECO:0000256" key="5">
    <source>
        <dbReference type="ARBA" id="ARBA00023125"/>
    </source>
</evidence>
<dbReference type="VEuPathDB" id="FungiDB:MCYG_05174"/>
<dbReference type="GO" id="GO:0005634">
    <property type="term" value="C:nucleus"/>
    <property type="evidence" value="ECO:0007669"/>
    <property type="project" value="UniProtKB-SubCell"/>
</dbReference>
<dbReference type="OrthoDB" id="4341621at2759"/>
<reference evidence="9" key="1">
    <citation type="journal article" date="2012" name="MBio">
        <title>Comparative genome analysis of Trichophyton rubrum and related dermatophytes reveals candidate genes involved in infection.</title>
        <authorList>
            <person name="Martinez D.A."/>
            <person name="Oliver B.G."/>
            <person name="Graeser Y."/>
            <person name="Goldberg J.M."/>
            <person name="Li W."/>
            <person name="Martinez-Rossi N.M."/>
            <person name="Monod M."/>
            <person name="Shelest E."/>
            <person name="Barton R.C."/>
            <person name="Birch E."/>
            <person name="Brakhage A.A."/>
            <person name="Chen Z."/>
            <person name="Gurr S.J."/>
            <person name="Heiman D."/>
            <person name="Heitman J."/>
            <person name="Kosti I."/>
            <person name="Rossi A."/>
            <person name="Saif S."/>
            <person name="Samalova M."/>
            <person name="Saunders C.W."/>
            <person name="Shea T."/>
            <person name="Summerbell R.C."/>
            <person name="Xu J."/>
            <person name="Young S."/>
            <person name="Zeng Q."/>
            <person name="Birren B.W."/>
            <person name="Cuomo C.A."/>
            <person name="White T.C."/>
        </authorList>
    </citation>
    <scope>NUCLEOTIDE SEQUENCE [LARGE SCALE GENOMIC DNA]</scope>
    <source>
        <strain evidence="9">ATCC MYA-4605 / CBS 113480</strain>
    </source>
</reference>
<evidence type="ECO:0000313" key="9">
    <source>
        <dbReference type="Proteomes" id="UP000002035"/>
    </source>
</evidence>
<evidence type="ECO:0000256" key="1">
    <source>
        <dbReference type="ARBA" id="ARBA00004123"/>
    </source>
</evidence>
<dbReference type="Proteomes" id="UP000002035">
    <property type="component" value="Unassembled WGS sequence"/>
</dbReference>
<dbReference type="SUPFAM" id="SSF47113">
    <property type="entry name" value="Histone-fold"/>
    <property type="match status" value="1"/>
</dbReference>
<dbReference type="EMBL" id="DS995705">
    <property type="protein sequence ID" value="EEQ32355.1"/>
    <property type="molecule type" value="Genomic_DNA"/>
</dbReference>
<dbReference type="PRINTS" id="PR00623">
    <property type="entry name" value="HISTONEH4"/>
</dbReference>
<evidence type="ECO:0008006" key="10">
    <source>
        <dbReference type="Google" id="ProtNLM"/>
    </source>
</evidence>
<keyword evidence="4" id="KW-0158">Chromosome</keyword>
<evidence type="ECO:0000256" key="3">
    <source>
        <dbReference type="ARBA" id="ARBA00006564"/>
    </source>
</evidence>
<gene>
    <name evidence="8" type="ORF">MCYG_05174</name>
</gene>
<dbReference type="GO" id="GO:0046982">
    <property type="term" value="F:protein heterodimerization activity"/>
    <property type="evidence" value="ECO:0007669"/>
    <property type="project" value="InterPro"/>
</dbReference>
<sequence length="110" mass="12314">MEAPLKLGKKKNYTSKYLPKRYRKNCRDNIMGITNTALLVAKPAIRRLARRGGVVRMQKAIYSTVREIIVSRLETILEQVVQLLESTDTPAKARKTVTTPDVSSSIALLG</sequence>
<dbReference type="RefSeq" id="XP_002845305.1">
    <property type="nucleotide sequence ID" value="XM_002845259.1"/>
</dbReference>
<evidence type="ECO:0000256" key="4">
    <source>
        <dbReference type="ARBA" id="ARBA00022454"/>
    </source>
</evidence>
<keyword evidence="5" id="KW-0238">DNA-binding</keyword>
<dbReference type="GO" id="GO:0003677">
    <property type="term" value="F:DNA binding"/>
    <property type="evidence" value="ECO:0007669"/>
    <property type="project" value="UniProtKB-KW"/>
</dbReference>
<dbReference type="AlphaFoldDB" id="C5FR52"/>
<evidence type="ECO:0000256" key="6">
    <source>
        <dbReference type="ARBA" id="ARBA00023242"/>
    </source>
</evidence>
<keyword evidence="7" id="KW-0544">Nucleosome core</keyword>
<keyword evidence="9" id="KW-1185">Reference proteome</keyword>
<dbReference type="GO" id="GO:0000786">
    <property type="term" value="C:nucleosome"/>
    <property type="evidence" value="ECO:0007669"/>
    <property type="project" value="UniProtKB-KW"/>
</dbReference>